<feature type="domain" description="Trypanosome variant surface glycoprotein A-type N-terminal" evidence="8">
    <location>
        <begin position="2"/>
        <end position="150"/>
    </location>
</feature>
<dbReference type="Gene3D" id="1.10.470.10">
    <property type="entry name" value="Variant Surface Glycoprotein, subunit A, domain 2"/>
    <property type="match status" value="1"/>
</dbReference>
<keyword evidence="3" id="KW-1003">Cell membrane</keyword>
<keyword evidence="4" id="KW-0336">GPI-anchor</keyword>
<dbReference type="AlphaFoldDB" id="A0A1J0RCQ3"/>
<keyword evidence="5" id="KW-0472">Membrane</keyword>
<keyword evidence="6" id="KW-0325">Glycoprotein</keyword>
<evidence type="ECO:0000256" key="1">
    <source>
        <dbReference type="ARBA" id="ARBA00002523"/>
    </source>
</evidence>
<comment type="subcellular location">
    <subcellularLocation>
        <location evidence="2">Cell membrane</location>
        <topology evidence="2">Lipid-anchor</topology>
        <topology evidence="2">GPI-anchor</topology>
    </subcellularLocation>
</comment>
<keyword evidence="7" id="KW-0449">Lipoprotein</keyword>
<dbReference type="EMBL" id="KX701648">
    <property type="protein sequence ID" value="APD75604.1"/>
    <property type="molecule type" value="Genomic_DNA"/>
</dbReference>
<dbReference type="Gene3D" id="3.90.150.10">
    <property type="entry name" value="Variant Surface Glycoprotein, subunit A domain 1"/>
    <property type="match status" value="1"/>
</dbReference>
<dbReference type="GO" id="GO:0098552">
    <property type="term" value="C:side of membrane"/>
    <property type="evidence" value="ECO:0007669"/>
    <property type="project" value="UniProtKB-KW"/>
</dbReference>
<dbReference type="Pfam" id="PF00913">
    <property type="entry name" value="Trypan_glycop"/>
    <property type="match status" value="1"/>
</dbReference>
<sequence>MFIGGLIKITGQNAVGRDSQQSQPAVNARAAATILQLAYHDAKRIKNDPTNGAVKDPIALLKTIARDGKLKAALETELKALTEESEHSKIPTRVDDIISKKYKHDTNKLDELWNNIKTKDVKDVTETGSKTKQIQLLTDLATLQATLNYYINSKDLKISSMKEQINKLKENSGKSVENAGEKICNAIGDANNEKCTNEKQCSYEDSKETGKKCTYNATKAAANGVPVTQTQAVGGTEATTDKCKGKLEPECTKAPECKWEGTECKNSSFLPNKKLALISSVLMDFLVY</sequence>
<evidence type="ECO:0000256" key="2">
    <source>
        <dbReference type="ARBA" id="ARBA00004609"/>
    </source>
</evidence>
<protein>
    <submittedName>
        <fullName evidence="10">Variant surface glycoprotein 1125.5537</fullName>
    </submittedName>
</protein>
<dbReference type="VEuPathDB" id="TriTrypDB:Tb11.v5.0894"/>
<evidence type="ECO:0000256" key="7">
    <source>
        <dbReference type="ARBA" id="ARBA00023288"/>
    </source>
</evidence>
<dbReference type="InterPro" id="IPR019609">
    <property type="entry name" value="Variant_surf_glycoprt_trypan_C"/>
</dbReference>
<dbReference type="Gene3D" id="3.30.1680.30">
    <property type="match status" value="1"/>
</dbReference>
<organism evidence="10">
    <name type="scientific">Trypanosoma brucei</name>
    <dbReference type="NCBI Taxonomy" id="5691"/>
    <lineage>
        <taxon>Eukaryota</taxon>
        <taxon>Discoba</taxon>
        <taxon>Euglenozoa</taxon>
        <taxon>Kinetoplastea</taxon>
        <taxon>Metakinetoplastina</taxon>
        <taxon>Trypanosomatida</taxon>
        <taxon>Trypanosomatidae</taxon>
        <taxon>Trypanosoma</taxon>
    </lineage>
</organism>
<feature type="domain" description="Trypanosome variant surface glycoprotein C-terminal" evidence="9">
    <location>
        <begin position="184"/>
        <end position="286"/>
    </location>
</feature>
<dbReference type="InterPro" id="IPR001812">
    <property type="entry name" value="Trypano_VSG_A_N_dom"/>
</dbReference>
<evidence type="ECO:0000256" key="4">
    <source>
        <dbReference type="ARBA" id="ARBA00022622"/>
    </source>
</evidence>
<evidence type="ECO:0000259" key="9">
    <source>
        <dbReference type="Pfam" id="PF10659"/>
    </source>
</evidence>
<name>A0A1J0RCQ3_9TRYP</name>
<dbReference type="GO" id="GO:0042783">
    <property type="term" value="P:symbiont-mediated evasion of host immune response"/>
    <property type="evidence" value="ECO:0007669"/>
    <property type="project" value="InterPro"/>
</dbReference>
<dbReference type="Pfam" id="PF10659">
    <property type="entry name" value="Trypan_glycop_C"/>
    <property type="match status" value="1"/>
</dbReference>
<reference evidence="10" key="1">
    <citation type="submission" date="2016-08" db="EMBL/GenBank/DDBJ databases">
        <title>VSG repertoire of Trypanosoma brucei EATRO 1125.</title>
        <authorList>
            <person name="Cross G.A."/>
        </authorList>
    </citation>
    <scope>NUCLEOTIDE SEQUENCE</scope>
    <source>
        <strain evidence="10">EATRO 1125</strain>
    </source>
</reference>
<evidence type="ECO:0000256" key="6">
    <source>
        <dbReference type="ARBA" id="ARBA00023180"/>
    </source>
</evidence>
<evidence type="ECO:0000313" key="10">
    <source>
        <dbReference type="EMBL" id="APD75604.1"/>
    </source>
</evidence>
<accession>A0A1J0RCQ3</accession>
<dbReference type="GO" id="GO:0005886">
    <property type="term" value="C:plasma membrane"/>
    <property type="evidence" value="ECO:0007669"/>
    <property type="project" value="UniProtKB-SubCell"/>
</dbReference>
<comment type="function">
    <text evidence="1">VSG forms a coat on the surface of the parasite. The trypanosome evades the immune response of the host by expressing a series of antigenically distinct VSGs from an estimated 1000 VSG genes.</text>
</comment>
<evidence type="ECO:0000256" key="5">
    <source>
        <dbReference type="ARBA" id="ARBA00023136"/>
    </source>
</evidence>
<proteinExistence type="predicted"/>
<dbReference type="VEuPathDB" id="TriTrypDB:Tb427_000074700"/>
<dbReference type="Gene3D" id="3.30.1680.40">
    <property type="match status" value="1"/>
</dbReference>
<evidence type="ECO:0000259" key="8">
    <source>
        <dbReference type="Pfam" id="PF00913"/>
    </source>
</evidence>
<evidence type="ECO:0000256" key="3">
    <source>
        <dbReference type="ARBA" id="ARBA00022475"/>
    </source>
</evidence>
<dbReference type="SUPFAM" id="SSF58087">
    <property type="entry name" value="Variant surface glycoprotein (N-terminal domain)"/>
    <property type="match status" value="1"/>
</dbReference>